<keyword evidence="1" id="KW-0472">Membrane</keyword>
<keyword evidence="1" id="KW-1133">Transmembrane helix</keyword>
<dbReference type="EMBL" id="CP071793">
    <property type="protein sequence ID" value="QTD52188.1"/>
    <property type="molecule type" value="Genomic_DNA"/>
</dbReference>
<protein>
    <submittedName>
        <fullName evidence="2">Uncharacterized protein</fullName>
    </submittedName>
</protein>
<reference evidence="2" key="1">
    <citation type="submission" date="2021-03" db="EMBL/GenBank/DDBJ databases">
        <title>Acanthopleuribacteraceae sp. M133.</title>
        <authorList>
            <person name="Wang G."/>
        </authorList>
    </citation>
    <scope>NUCLEOTIDE SEQUENCE</scope>
    <source>
        <strain evidence="2">M133</strain>
    </source>
</reference>
<evidence type="ECO:0000313" key="2">
    <source>
        <dbReference type="EMBL" id="QTD52188.1"/>
    </source>
</evidence>
<dbReference type="RefSeq" id="WP_237382297.1">
    <property type="nucleotide sequence ID" value="NZ_CP071793.1"/>
</dbReference>
<gene>
    <name evidence="2" type="ORF">J3U87_06905</name>
</gene>
<keyword evidence="3" id="KW-1185">Reference proteome</keyword>
<dbReference type="KEGG" id="scor:J3U87_06905"/>
<accession>A0A8A4TSY3</accession>
<dbReference type="AlphaFoldDB" id="A0A8A4TSY3"/>
<evidence type="ECO:0000256" key="1">
    <source>
        <dbReference type="SAM" id="Phobius"/>
    </source>
</evidence>
<sequence>MEDHRPAGELAKAYRRYECTGCGAELRQYYDRAGGTKAERAKHEGGSPHLECPECAFGDIACTQCGDTLCPQHVRTFEKYATYLPAPMIEGLIEVNGNGVFCPLCFQNALKRYNYGTSKPRRTPRRPFNLPIILALCSLFLIIAIGLRQCGHSPQPQKEPAVEQPSP</sequence>
<dbReference type="Proteomes" id="UP000663929">
    <property type="component" value="Chromosome"/>
</dbReference>
<feature type="transmembrane region" description="Helical" evidence="1">
    <location>
        <begin position="128"/>
        <end position="147"/>
    </location>
</feature>
<evidence type="ECO:0000313" key="3">
    <source>
        <dbReference type="Proteomes" id="UP000663929"/>
    </source>
</evidence>
<proteinExistence type="predicted"/>
<keyword evidence="1" id="KW-0812">Transmembrane</keyword>
<organism evidence="2 3">
    <name type="scientific">Sulfidibacter corallicola</name>
    <dbReference type="NCBI Taxonomy" id="2818388"/>
    <lineage>
        <taxon>Bacteria</taxon>
        <taxon>Pseudomonadati</taxon>
        <taxon>Acidobacteriota</taxon>
        <taxon>Holophagae</taxon>
        <taxon>Acanthopleuribacterales</taxon>
        <taxon>Acanthopleuribacteraceae</taxon>
        <taxon>Sulfidibacter</taxon>
    </lineage>
</organism>
<name>A0A8A4TSY3_SULCO</name>